<evidence type="ECO:0000256" key="1">
    <source>
        <dbReference type="SAM" id="MobiDB-lite"/>
    </source>
</evidence>
<feature type="region of interest" description="Disordered" evidence="1">
    <location>
        <begin position="221"/>
        <end position="259"/>
    </location>
</feature>
<protein>
    <recommendedName>
        <fullName evidence="2">Small ribosomal subunit protein mS35 mitochondrial conserved domain-containing protein</fullName>
    </recommendedName>
</protein>
<dbReference type="HOGENOM" id="CLU_072379_0_0_1"/>
<dbReference type="Proteomes" id="UP000054217">
    <property type="component" value="Unassembled WGS sequence"/>
</dbReference>
<feature type="domain" description="Small ribosomal subunit protein mS35 mitochondrial conserved" evidence="2">
    <location>
        <begin position="91"/>
        <end position="244"/>
    </location>
</feature>
<dbReference type="Pfam" id="PF10213">
    <property type="entry name" value="MRP-S28"/>
    <property type="match status" value="1"/>
</dbReference>
<dbReference type="InterPro" id="IPR019349">
    <property type="entry name" value="Ribosomal_mS35_mit"/>
</dbReference>
<keyword evidence="4" id="KW-1185">Reference proteome</keyword>
<name>A0A0C3KFN0_PISTI</name>
<feature type="compositionally biased region" description="Polar residues" evidence="1">
    <location>
        <begin position="248"/>
        <end position="259"/>
    </location>
</feature>
<dbReference type="EMBL" id="KN831957">
    <property type="protein sequence ID" value="KIO08357.1"/>
    <property type="molecule type" value="Genomic_DNA"/>
</dbReference>
<reference evidence="3 4" key="1">
    <citation type="submission" date="2014-04" db="EMBL/GenBank/DDBJ databases">
        <authorList>
            <consortium name="DOE Joint Genome Institute"/>
            <person name="Kuo A."/>
            <person name="Kohler A."/>
            <person name="Costa M.D."/>
            <person name="Nagy L.G."/>
            <person name="Floudas D."/>
            <person name="Copeland A."/>
            <person name="Barry K.W."/>
            <person name="Cichocki N."/>
            <person name="Veneault-Fourrey C."/>
            <person name="LaButti K."/>
            <person name="Lindquist E.A."/>
            <person name="Lipzen A."/>
            <person name="Lundell T."/>
            <person name="Morin E."/>
            <person name="Murat C."/>
            <person name="Sun H."/>
            <person name="Tunlid A."/>
            <person name="Henrissat B."/>
            <person name="Grigoriev I.V."/>
            <person name="Hibbett D.S."/>
            <person name="Martin F."/>
            <person name="Nordberg H.P."/>
            <person name="Cantor M.N."/>
            <person name="Hua S.X."/>
        </authorList>
    </citation>
    <scope>NUCLEOTIDE SEQUENCE [LARGE SCALE GENOMIC DNA]</scope>
    <source>
        <strain evidence="3 4">Marx 270</strain>
    </source>
</reference>
<dbReference type="GO" id="GO:0003735">
    <property type="term" value="F:structural constituent of ribosome"/>
    <property type="evidence" value="ECO:0007669"/>
    <property type="project" value="InterPro"/>
</dbReference>
<accession>A0A0C3KFN0</accession>
<dbReference type="PANTHER" id="PTHR13490:SF0">
    <property type="entry name" value="SMALL RIBOSOMAL SUBUNIT PROTEIN MS35"/>
    <property type="match status" value="1"/>
</dbReference>
<dbReference type="STRING" id="870435.A0A0C3KFN0"/>
<sequence>MWRALRCQASPLLSTARFFSSSVARTRQRVSRNIPLADDLAEWDLEADFSEFQGDDIPATGHMYLDQQRQVAHYLRLIENELPELVAFRKPFVPPSASTPLVVRSVDYAGESHPATVKRSVVVPVAQLPLKNEAAVHRAKLLAGVRWSTEPPKNSGVQCNSEEGKHGYIKISCEDFPRPSMNLKWISDTIDGLVAEANDENHKTYQDLPLDTRHLEAQVMKAKEGEHARGRNRRPSIKDFPTEWLARSVSQSVQPTTNS</sequence>
<reference evidence="4" key="2">
    <citation type="submission" date="2015-01" db="EMBL/GenBank/DDBJ databases">
        <title>Evolutionary Origins and Diversification of the Mycorrhizal Mutualists.</title>
        <authorList>
            <consortium name="DOE Joint Genome Institute"/>
            <consortium name="Mycorrhizal Genomics Consortium"/>
            <person name="Kohler A."/>
            <person name="Kuo A."/>
            <person name="Nagy L.G."/>
            <person name="Floudas D."/>
            <person name="Copeland A."/>
            <person name="Barry K.W."/>
            <person name="Cichocki N."/>
            <person name="Veneault-Fourrey C."/>
            <person name="LaButti K."/>
            <person name="Lindquist E.A."/>
            <person name="Lipzen A."/>
            <person name="Lundell T."/>
            <person name="Morin E."/>
            <person name="Murat C."/>
            <person name="Riley R."/>
            <person name="Ohm R."/>
            <person name="Sun H."/>
            <person name="Tunlid A."/>
            <person name="Henrissat B."/>
            <person name="Grigoriev I.V."/>
            <person name="Hibbett D.S."/>
            <person name="Martin F."/>
        </authorList>
    </citation>
    <scope>NUCLEOTIDE SEQUENCE [LARGE SCALE GENOMIC DNA]</scope>
    <source>
        <strain evidence="4">Marx 270</strain>
    </source>
</reference>
<dbReference type="InterPro" id="IPR039848">
    <property type="entry name" value="Ribosomal_mS35_mt"/>
</dbReference>
<dbReference type="PANTHER" id="PTHR13490">
    <property type="entry name" value="MITOCHONDRIAL 28S RIBOSOMAL PROTEIN S28"/>
    <property type="match status" value="1"/>
</dbReference>
<evidence type="ECO:0000259" key="2">
    <source>
        <dbReference type="Pfam" id="PF10213"/>
    </source>
</evidence>
<dbReference type="AlphaFoldDB" id="A0A0C3KFN0"/>
<evidence type="ECO:0000313" key="3">
    <source>
        <dbReference type="EMBL" id="KIO08357.1"/>
    </source>
</evidence>
<gene>
    <name evidence="3" type="ORF">M404DRAFT_997286</name>
</gene>
<dbReference type="InParanoid" id="A0A0C3KFN0"/>
<dbReference type="OrthoDB" id="283424at2759"/>
<dbReference type="GO" id="GO:0005763">
    <property type="term" value="C:mitochondrial small ribosomal subunit"/>
    <property type="evidence" value="ECO:0007669"/>
    <property type="project" value="TreeGrafter"/>
</dbReference>
<organism evidence="3 4">
    <name type="scientific">Pisolithus tinctorius Marx 270</name>
    <dbReference type="NCBI Taxonomy" id="870435"/>
    <lineage>
        <taxon>Eukaryota</taxon>
        <taxon>Fungi</taxon>
        <taxon>Dikarya</taxon>
        <taxon>Basidiomycota</taxon>
        <taxon>Agaricomycotina</taxon>
        <taxon>Agaricomycetes</taxon>
        <taxon>Agaricomycetidae</taxon>
        <taxon>Boletales</taxon>
        <taxon>Sclerodermatineae</taxon>
        <taxon>Pisolithaceae</taxon>
        <taxon>Pisolithus</taxon>
    </lineage>
</organism>
<evidence type="ECO:0000313" key="4">
    <source>
        <dbReference type="Proteomes" id="UP000054217"/>
    </source>
</evidence>
<proteinExistence type="predicted"/>
<dbReference type="GO" id="GO:0032543">
    <property type="term" value="P:mitochondrial translation"/>
    <property type="evidence" value="ECO:0007669"/>
    <property type="project" value="InterPro"/>
</dbReference>